<dbReference type="AlphaFoldDB" id="A0A8G2BLM6"/>
<protein>
    <submittedName>
        <fullName evidence="2">PAS domain-containing protein</fullName>
    </submittedName>
</protein>
<organism evidence="2 3">
    <name type="scientific">Thalassobaculum litoreum DSM 18839</name>
    <dbReference type="NCBI Taxonomy" id="1123362"/>
    <lineage>
        <taxon>Bacteria</taxon>
        <taxon>Pseudomonadati</taxon>
        <taxon>Pseudomonadota</taxon>
        <taxon>Alphaproteobacteria</taxon>
        <taxon>Rhodospirillales</taxon>
        <taxon>Thalassobaculaceae</taxon>
        <taxon>Thalassobaculum</taxon>
    </lineage>
</organism>
<proteinExistence type="predicted"/>
<dbReference type="RefSeq" id="WP_051243383.1">
    <property type="nucleotide sequence ID" value="NZ_FNBW01000017.1"/>
</dbReference>
<dbReference type="Pfam" id="PF07310">
    <property type="entry name" value="PAS_5"/>
    <property type="match status" value="1"/>
</dbReference>
<reference evidence="2 3" key="1">
    <citation type="submission" date="2016-10" db="EMBL/GenBank/DDBJ databases">
        <authorList>
            <person name="Varghese N."/>
            <person name="Submissions S."/>
        </authorList>
    </citation>
    <scope>NUCLEOTIDE SEQUENCE [LARGE SCALE GENOMIC DNA]</scope>
    <source>
        <strain evidence="2 3">DSM 18839</strain>
    </source>
</reference>
<evidence type="ECO:0000313" key="2">
    <source>
        <dbReference type="EMBL" id="SDG42596.1"/>
    </source>
</evidence>
<name>A0A8G2BLM6_9PROT</name>
<evidence type="ECO:0000313" key="3">
    <source>
        <dbReference type="Proteomes" id="UP000198615"/>
    </source>
</evidence>
<sequence>MVTRSVRPGVRGIADDAGSAVPPKPGEWDWTVSLIDPMLQGLLQTWQSKCRHGMLPARRDFDPLDMRDCLGWLFVAQVEPEIDDFRYTLIGTEITEHVGRDNTGRRIGEVFGPAGLDLYSQVRDSQRPVRVWGVVDWLDKEHKSYETLLLPLADDGRTVDRFIGAMVFGSAK</sequence>
<dbReference type="EMBL" id="FNBW01000017">
    <property type="protein sequence ID" value="SDG42596.1"/>
    <property type="molecule type" value="Genomic_DNA"/>
</dbReference>
<dbReference type="InterPro" id="IPR009922">
    <property type="entry name" value="DUF1457"/>
</dbReference>
<feature type="region of interest" description="Disordered" evidence="1">
    <location>
        <begin position="1"/>
        <end position="21"/>
    </location>
</feature>
<dbReference type="Proteomes" id="UP000198615">
    <property type="component" value="Unassembled WGS sequence"/>
</dbReference>
<accession>A0A8G2BLM6</accession>
<comment type="caution">
    <text evidence="2">The sequence shown here is derived from an EMBL/GenBank/DDBJ whole genome shotgun (WGS) entry which is preliminary data.</text>
</comment>
<evidence type="ECO:0000256" key="1">
    <source>
        <dbReference type="SAM" id="MobiDB-lite"/>
    </source>
</evidence>
<keyword evidence="3" id="KW-1185">Reference proteome</keyword>
<dbReference type="OrthoDB" id="8480244at2"/>
<gene>
    <name evidence="2" type="ORF">SAMN05660686_04351</name>
</gene>